<dbReference type="Gene3D" id="1.50.10.10">
    <property type="match status" value="1"/>
</dbReference>
<dbReference type="FunFam" id="1.50.10.10:FF:000015">
    <property type="entry name" value="alpha-1,2-Mannosidase"/>
    <property type="match status" value="1"/>
</dbReference>
<comment type="similarity">
    <text evidence="2 8">Belongs to the glycosyl hydrolase 47 family.</text>
</comment>
<dbReference type="Proteomes" id="UP000835052">
    <property type="component" value="Unassembled WGS sequence"/>
</dbReference>
<dbReference type="PANTHER" id="PTHR45679">
    <property type="entry name" value="ER DEGRADATION-ENHANCING ALPHA-MANNOSIDASE-LIKE PROTEIN 2"/>
    <property type="match status" value="1"/>
</dbReference>
<reference evidence="10" key="1">
    <citation type="submission" date="2020-10" db="EMBL/GenBank/DDBJ databases">
        <authorList>
            <person name="Kikuchi T."/>
        </authorList>
    </citation>
    <scope>NUCLEOTIDE SEQUENCE</scope>
    <source>
        <strain evidence="10">NKZ352</strain>
    </source>
</reference>
<evidence type="ECO:0000256" key="2">
    <source>
        <dbReference type="ARBA" id="ARBA00007658"/>
    </source>
</evidence>
<dbReference type="InterPro" id="IPR036026">
    <property type="entry name" value="Seven-hairpin_glycosidases"/>
</dbReference>
<evidence type="ECO:0000256" key="6">
    <source>
        <dbReference type="PIRSR" id="PIRSR601382-1"/>
    </source>
</evidence>
<dbReference type="InterPro" id="IPR044674">
    <property type="entry name" value="EDEM1/2/3"/>
</dbReference>
<feature type="active site" description="Proton donor" evidence="6">
    <location>
        <position position="365"/>
    </location>
</feature>
<dbReference type="GO" id="GO:0005509">
    <property type="term" value="F:calcium ion binding"/>
    <property type="evidence" value="ECO:0007669"/>
    <property type="project" value="InterPro"/>
</dbReference>
<accession>A0A8S1HTA1</accession>
<keyword evidence="9" id="KW-0732">Signal</keyword>
<dbReference type="GO" id="GO:0016020">
    <property type="term" value="C:membrane"/>
    <property type="evidence" value="ECO:0007669"/>
    <property type="project" value="InterPro"/>
</dbReference>
<dbReference type="GO" id="GO:0044322">
    <property type="term" value="C:endoplasmic reticulum quality control compartment"/>
    <property type="evidence" value="ECO:0007669"/>
    <property type="project" value="GOC"/>
</dbReference>
<dbReference type="GO" id="GO:0004571">
    <property type="term" value="F:mannosyl-oligosaccharide 1,2-alpha-mannosidase activity"/>
    <property type="evidence" value="ECO:0007669"/>
    <property type="project" value="InterPro"/>
</dbReference>
<proteinExistence type="inferred from homology"/>
<evidence type="ECO:0000256" key="4">
    <source>
        <dbReference type="ARBA" id="ARBA00023180"/>
    </source>
</evidence>
<keyword evidence="11" id="KW-1185">Reference proteome</keyword>
<comment type="function">
    <text evidence="5">Involved in the endoplasmic reticulum-associated degradation (ERAD) pathway that targets misfolded glycoproteins for degradation in an N-glycan-dependent manner. May initiate ERAD by promoting the first mannose trimming step of ERAD substrates, from Man9GlcNAc2 to Man8GlcNAc2. Seems to recognize and bind to exposed hydrophobic regions in target proteins.</text>
</comment>
<dbReference type="Pfam" id="PF01532">
    <property type="entry name" value="Glyco_hydro_47"/>
    <property type="match status" value="1"/>
</dbReference>
<name>A0A8S1HTA1_9PELO</name>
<gene>
    <name evidence="10" type="ORF">CAUJ_LOCUS15595</name>
</gene>
<keyword evidence="7" id="KW-0479">Metal-binding</keyword>
<dbReference type="OrthoDB" id="8118055at2759"/>
<protein>
    <recommendedName>
        <fullName evidence="8">alpha-1,2-Mannosidase</fullName>
        <ecNumber evidence="8">3.2.1.-</ecNumber>
    </recommendedName>
</protein>
<dbReference type="PRINTS" id="PR00747">
    <property type="entry name" value="GLYHDRLASE47"/>
</dbReference>
<feature type="chain" id="PRO_5035730856" description="alpha-1,2-Mannosidase" evidence="9">
    <location>
        <begin position="18"/>
        <end position="790"/>
    </location>
</feature>
<keyword evidence="8" id="KW-0378">Hydrolase</keyword>
<dbReference type="InterPro" id="IPR012341">
    <property type="entry name" value="6hp_glycosidase-like_sf"/>
</dbReference>
<dbReference type="InterPro" id="IPR001382">
    <property type="entry name" value="Glyco_hydro_47"/>
</dbReference>
<sequence>MLRWFTILLLYSILCEAYHEQFLKRQGLGTSRKRYNGYFTESDMARYRDKVKNMFYHAYNGYLAHGYPLDELKPISCTGQDTWGSFSLSLVDALDTLLVMGNTTEFMRAIDLVLKSVRDDVNVNVSVFETNIRVVGGLISAHMLVGKVPGLEEEMPGWPCDGPLLRLAVKMADRLLPAFNTDTGMPYGTVNLRYGVHKDETPVTCTAGVGTFIVEFGALSRLTGDDKYERVALRALDALWSVKSPIGLVGNHINVINSQWTATDSGIGAGVDSYFEYLVKGALLFHRPSLMKQFDDFLLSINKHVRKGNWFMWVSMTKGTVSMPIFQSLEAFWPGLLTLAGQVEDAQRIMLQYAKVIRQYGFPPEFYHIHNAEPVEKREAYPLRPEMAESLMYLYRTTGDSKWLELGAEMIDAIETSAKTKCGYATINNVKDHSIEDRMESFFLAETTKYLYLLFDPDNFIHSDGKNARVLTTKDNITCSIYSGGYIFNTEAHPIDPGMLRCCSSTSKKQRKTVRNWEDGVDFLNIIRNQKMGTGHVIKKEDVEEDLRNEKNRPGKGGEEYFTKQYGHSGLEFEIDESLKKESKTSKMKNETREQEISLEMIRELLIRARVKDEEKRERGAKAEGTQKLLTQLKSMHKELTEVVLRADYEAEQFIAKEKRFLELSTLVAAIPAPEAVCSSCSFPMNEKVDDVCLRLFLGAIHEFHLYPQANIKFVKGPVCWKEEEPRIEDNYKNEPPELDKRDLEEDLDFLSFDPVDIKHLGYARLRAPGRGRFYSQFTGGGQVPLYRDM</sequence>
<feature type="active site" description="Proton donor" evidence="6">
    <location>
        <position position="129"/>
    </location>
</feature>
<feature type="binding site" evidence="7">
    <location>
        <position position="490"/>
    </location>
    <ligand>
        <name>Ca(2+)</name>
        <dbReference type="ChEBI" id="CHEBI:29108"/>
    </ligand>
</feature>
<feature type="active site" evidence="6">
    <location>
        <position position="272"/>
    </location>
</feature>
<dbReference type="GO" id="GO:0005975">
    <property type="term" value="P:carbohydrate metabolic process"/>
    <property type="evidence" value="ECO:0007669"/>
    <property type="project" value="InterPro"/>
</dbReference>
<comment type="cofactor">
    <cofactor evidence="7">
        <name>Ca(2+)</name>
        <dbReference type="ChEBI" id="CHEBI:29108"/>
    </cofactor>
</comment>
<dbReference type="EMBL" id="CAJGYM010000195">
    <property type="protein sequence ID" value="CAD6199695.1"/>
    <property type="molecule type" value="Genomic_DNA"/>
</dbReference>
<evidence type="ECO:0000256" key="1">
    <source>
        <dbReference type="ARBA" id="ARBA00004240"/>
    </source>
</evidence>
<organism evidence="10 11">
    <name type="scientific">Caenorhabditis auriculariae</name>
    <dbReference type="NCBI Taxonomy" id="2777116"/>
    <lineage>
        <taxon>Eukaryota</taxon>
        <taxon>Metazoa</taxon>
        <taxon>Ecdysozoa</taxon>
        <taxon>Nematoda</taxon>
        <taxon>Chromadorea</taxon>
        <taxon>Rhabditida</taxon>
        <taxon>Rhabditina</taxon>
        <taxon>Rhabditomorpha</taxon>
        <taxon>Rhabditoidea</taxon>
        <taxon>Rhabditidae</taxon>
        <taxon>Peloderinae</taxon>
        <taxon>Caenorhabditis</taxon>
    </lineage>
</organism>
<feature type="signal peptide" evidence="9">
    <location>
        <begin position="1"/>
        <end position="17"/>
    </location>
</feature>
<evidence type="ECO:0000256" key="5">
    <source>
        <dbReference type="ARBA" id="ARBA00054385"/>
    </source>
</evidence>
<evidence type="ECO:0000256" key="9">
    <source>
        <dbReference type="SAM" id="SignalP"/>
    </source>
</evidence>
<evidence type="ECO:0000256" key="8">
    <source>
        <dbReference type="RuleBase" id="RU361193"/>
    </source>
</evidence>
<dbReference type="GO" id="GO:1904154">
    <property type="term" value="P:positive regulation of retrograde protein transport, ER to cytosol"/>
    <property type="evidence" value="ECO:0007669"/>
    <property type="project" value="UniProtKB-ARBA"/>
</dbReference>
<evidence type="ECO:0000313" key="10">
    <source>
        <dbReference type="EMBL" id="CAD6199695.1"/>
    </source>
</evidence>
<keyword evidence="7" id="KW-0106">Calcium</keyword>
<feature type="active site" evidence="6">
    <location>
        <position position="386"/>
    </location>
</feature>
<dbReference type="AlphaFoldDB" id="A0A8S1HTA1"/>
<evidence type="ECO:0000256" key="3">
    <source>
        <dbReference type="ARBA" id="ARBA00022824"/>
    </source>
</evidence>
<dbReference type="SUPFAM" id="SSF48225">
    <property type="entry name" value="Seven-hairpin glycosidases"/>
    <property type="match status" value="1"/>
</dbReference>
<dbReference type="EC" id="3.2.1.-" evidence="8"/>
<dbReference type="GO" id="GO:1904380">
    <property type="term" value="P:endoplasmic reticulum mannose trimming"/>
    <property type="evidence" value="ECO:0007669"/>
    <property type="project" value="InterPro"/>
</dbReference>
<keyword evidence="4" id="KW-0325">Glycoprotein</keyword>
<comment type="subcellular location">
    <subcellularLocation>
        <location evidence="1">Endoplasmic reticulum</location>
    </subcellularLocation>
</comment>
<comment type="caution">
    <text evidence="10">The sequence shown here is derived from an EMBL/GenBank/DDBJ whole genome shotgun (WGS) entry which is preliminary data.</text>
</comment>
<evidence type="ECO:0000313" key="11">
    <source>
        <dbReference type="Proteomes" id="UP000835052"/>
    </source>
</evidence>
<keyword evidence="8" id="KW-0326">Glycosidase</keyword>
<evidence type="ECO:0000256" key="7">
    <source>
        <dbReference type="PIRSR" id="PIRSR601382-2"/>
    </source>
</evidence>
<keyword evidence="3" id="KW-0256">Endoplasmic reticulum</keyword>
<dbReference type="PANTHER" id="PTHR45679:SF6">
    <property type="entry name" value="ER DEGRADATION-ENHANCING ALPHA-MANNOSIDASE-LIKE PROTEIN 2"/>
    <property type="match status" value="1"/>
</dbReference>